<dbReference type="RefSeq" id="WP_110336310.1">
    <property type="nucleotide sequence ID" value="NZ_MASU01000005.1"/>
</dbReference>
<evidence type="ECO:0000313" key="3">
    <source>
        <dbReference type="Proteomes" id="UP000247892"/>
    </source>
</evidence>
<dbReference type="Proteomes" id="UP000247892">
    <property type="component" value="Unassembled WGS sequence"/>
</dbReference>
<evidence type="ECO:0000259" key="1">
    <source>
        <dbReference type="Pfam" id="PF03992"/>
    </source>
</evidence>
<organism evidence="2 3">
    <name type="scientific">Prauserella flavalba</name>
    <dbReference type="NCBI Taxonomy" id="1477506"/>
    <lineage>
        <taxon>Bacteria</taxon>
        <taxon>Bacillati</taxon>
        <taxon>Actinomycetota</taxon>
        <taxon>Actinomycetes</taxon>
        <taxon>Pseudonocardiales</taxon>
        <taxon>Pseudonocardiaceae</taxon>
        <taxon>Prauserella</taxon>
    </lineage>
</organism>
<name>A0A318MBR7_9PSEU</name>
<feature type="domain" description="ABM" evidence="1">
    <location>
        <begin position="24"/>
        <end position="69"/>
    </location>
</feature>
<dbReference type="Pfam" id="PF03992">
    <property type="entry name" value="ABM"/>
    <property type="match status" value="1"/>
</dbReference>
<dbReference type="AlphaFoldDB" id="A0A318MBR7"/>
<dbReference type="InterPro" id="IPR007138">
    <property type="entry name" value="ABM_dom"/>
</dbReference>
<protein>
    <recommendedName>
        <fullName evidence="1">ABM domain-containing protein</fullName>
    </recommendedName>
</protein>
<gene>
    <name evidence="2" type="ORF">BA062_12845</name>
</gene>
<dbReference type="SUPFAM" id="SSF54909">
    <property type="entry name" value="Dimeric alpha+beta barrel"/>
    <property type="match status" value="2"/>
</dbReference>
<dbReference type="EMBL" id="MASU01000005">
    <property type="protein sequence ID" value="PXY36299.1"/>
    <property type="molecule type" value="Genomic_DNA"/>
</dbReference>
<dbReference type="InterPro" id="IPR011008">
    <property type="entry name" value="Dimeric_a/b-barrel"/>
</dbReference>
<sequence length="206" mass="22464">MYARSTTIWARTASVDDGVANIRDTAMPAVLDMDGCIGLSMLVNREDGRCIVTTAWQTAEAMRASAEAAAALRERAHDLMGGDMTVDEWEIAVLHRDHRAGDGACARVTWLRVDPGQIDRMTGVFTDTVLPSLESFEGFCSASLLTDRSSGRCVGSVAYDSVDAMRRSRERADEVRAGVIRESGAERLDVSEFELAIAHLRVPELV</sequence>
<dbReference type="OrthoDB" id="5182530at2"/>
<accession>A0A318MBR7</accession>
<keyword evidence="3" id="KW-1185">Reference proteome</keyword>
<reference evidence="2 3" key="1">
    <citation type="submission" date="2016-07" db="EMBL/GenBank/DDBJ databases">
        <title>Draft genome sequence of Prauserella sp. YIM 121212, isolated from alkaline soil.</title>
        <authorList>
            <person name="Ruckert C."/>
            <person name="Albersmeier A."/>
            <person name="Jiang C.-L."/>
            <person name="Jiang Y."/>
            <person name="Kalinowski J."/>
            <person name="Schneider O."/>
            <person name="Winkler A."/>
            <person name="Zotchev S.B."/>
        </authorList>
    </citation>
    <scope>NUCLEOTIDE SEQUENCE [LARGE SCALE GENOMIC DNA]</scope>
    <source>
        <strain evidence="2 3">YIM 121212</strain>
    </source>
</reference>
<proteinExistence type="predicted"/>
<comment type="caution">
    <text evidence="2">The sequence shown here is derived from an EMBL/GenBank/DDBJ whole genome shotgun (WGS) entry which is preliminary data.</text>
</comment>
<evidence type="ECO:0000313" key="2">
    <source>
        <dbReference type="EMBL" id="PXY36299.1"/>
    </source>
</evidence>